<reference evidence="1 2" key="1">
    <citation type="submission" date="2019-06" db="EMBL/GenBank/DDBJ databases">
        <title>Paenimaribius caenipelagi gen. nov., sp. nov., isolated from a tidal flat.</title>
        <authorList>
            <person name="Yoon J.-H."/>
        </authorList>
    </citation>
    <scope>NUCLEOTIDE SEQUENCE [LARGE SCALE GENOMIC DNA]</scope>
    <source>
        <strain evidence="1 2">JBTF-M29</strain>
    </source>
</reference>
<gene>
    <name evidence="1" type="ORF">FEV53_09665</name>
</gene>
<dbReference type="InterPro" id="IPR011990">
    <property type="entry name" value="TPR-like_helical_dom_sf"/>
</dbReference>
<dbReference type="OrthoDB" id="9807521at2"/>
<dbReference type="InterPro" id="IPR016032">
    <property type="entry name" value="Sig_transdc_resp-reg_C-effctor"/>
</dbReference>
<dbReference type="EMBL" id="VFSV01000013">
    <property type="protein sequence ID" value="TRD20703.1"/>
    <property type="molecule type" value="Genomic_DNA"/>
</dbReference>
<dbReference type="RefSeq" id="WP_142834609.1">
    <property type="nucleotide sequence ID" value="NZ_VFSV01000013.1"/>
</dbReference>
<evidence type="ECO:0000313" key="1">
    <source>
        <dbReference type="EMBL" id="TRD20703.1"/>
    </source>
</evidence>
<dbReference type="InterPro" id="IPR036388">
    <property type="entry name" value="WH-like_DNA-bd_sf"/>
</dbReference>
<dbReference type="Gene3D" id="1.10.10.10">
    <property type="entry name" value="Winged helix-like DNA-binding domain superfamily/Winged helix DNA-binding domain"/>
    <property type="match status" value="1"/>
</dbReference>
<evidence type="ECO:0000313" key="2">
    <source>
        <dbReference type="Proteomes" id="UP000318590"/>
    </source>
</evidence>
<accession>A0A547Q2V4</accession>
<dbReference type="PANTHER" id="PTHR12558">
    <property type="entry name" value="CELL DIVISION CYCLE 16,23,27"/>
    <property type="match status" value="1"/>
</dbReference>
<proteinExistence type="predicted"/>
<dbReference type="SUPFAM" id="SSF48452">
    <property type="entry name" value="TPR-like"/>
    <property type="match status" value="1"/>
</dbReference>
<organism evidence="1 2">
    <name type="scientific">Palleronia caenipelagi</name>
    <dbReference type="NCBI Taxonomy" id="2489174"/>
    <lineage>
        <taxon>Bacteria</taxon>
        <taxon>Pseudomonadati</taxon>
        <taxon>Pseudomonadota</taxon>
        <taxon>Alphaproteobacteria</taxon>
        <taxon>Rhodobacterales</taxon>
        <taxon>Roseobacteraceae</taxon>
        <taxon>Palleronia</taxon>
    </lineage>
</organism>
<dbReference type="GO" id="GO:0003677">
    <property type="term" value="F:DNA binding"/>
    <property type="evidence" value="ECO:0007669"/>
    <property type="project" value="InterPro"/>
</dbReference>
<dbReference type="SUPFAM" id="SSF46894">
    <property type="entry name" value="C-terminal effector domain of the bipartite response regulators"/>
    <property type="match status" value="1"/>
</dbReference>
<dbReference type="GO" id="GO:0006355">
    <property type="term" value="P:regulation of DNA-templated transcription"/>
    <property type="evidence" value="ECO:0007669"/>
    <property type="project" value="InterPro"/>
</dbReference>
<comment type="caution">
    <text evidence="1">The sequence shown here is derived from an EMBL/GenBank/DDBJ whole genome shotgun (WGS) entry which is preliminary data.</text>
</comment>
<dbReference type="Proteomes" id="UP000318590">
    <property type="component" value="Unassembled WGS sequence"/>
</dbReference>
<protein>
    <submittedName>
        <fullName evidence="1">Uncharacterized protein</fullName>
    </submittedName>
</protein>
<dbReference type="Gene3D" id="1.25.40.10">
    <property type="entry name" value="Tetratricopeptide repeat domain"/>
    <property type="match status" value="1"/>
</dbReference>
<sequence length="546" mass="60188">MNKVLEVSLFGTCAVRVCGPVPTEIRGAKHRALFAVLVTSPLGRRTRGYLQELLWGSTDYDSGHQNLRRALSDLRKKMGAAFDEVISTTTGEVEINLDRVALKGSSADGPFLADLPVRERQFQDWVGAVRASPDDITARCQMSQHPQRTRLRPRIAVLPLTPVGDCPNLNIIGDWASEEVSRMLSGSNLLTVISHLSGRVAGRTLVDMNSLRNKLDADFVLAGSIRQTGDDLSINVNFVDAKDGEVLFNRSLRCPEATVGEVLPQRLINIVRAIGRSVAETTISEARELALPRISDQKLLIAAVYSMHRRTLRDFVNARSYLEEAATRAPNRSDIWAWQAKWYVLSLFKGYSVDRERDTQLALDCSNTALDLSPESSFGLTIDGFLRSNILGELNAADQRYNAALDINPNESLAWLLRGSLMAFQSEGSAAVRATNEARQLSPIDPFGYYYDSLAATANLANGAYETALTLANRSLGINDKHISTLRAKITALHMLDRGEEARDTARILQTTFPSFTLDQYRRTHPAADIKMGRMVLDALAASGIK</sequence>
<dbReference type="AlphaFoldDB" id="A0A547Q2V4"/>
<name>A0A547Q2V4_9RHOB</name>
<keyword evidence="2" id="KW-1185">Reference proteome</keyword>
<dbReference type="PANTHER" id="PTHR12558:SF13">
    <property type="entry name" value="CELL DIVISION CYCLE PROTEIN 27 HOMOLOG"/>
    <property type="match status" value="1"/>
</dbReference>